<keyword evidence="13" id="KW-0496">Mitochondrion</keyword>
<evidence type="ECO:0000256" key="11">
    <source>
        <dbReference type="ARBA" id="ARBA00022946"/>
    </source>
</evidence>
<dbReference type="GeneID" id="30148624"/>
<evidence type="ECO:0000313" key="17">
    <source>
        <dbReference type="EMBL" id="ODQ81246.1"/>
    </source>
</evidence>
<dbReference type="Pfam" id="PF05193">
    <property type="entry name" value="Peptidase_M16_C"/>
    <property type="match status" value="1"/>
</dbReference>
<evidence type="ECO:0000256" key="1">
    <source>
        <dbReference type="ARBA" id="ARBA00001947"/>
    </source>
</evidence>
<evidence type="ECO:0000313" key="18">
    <source>
        <dbReference type="Proteomes" id="UP000094336"/>
    </source>
</evidence>
<dbReference type="Proteomes" id="UP000094336">
    <property type="component" value="Unassembled WGS sequence"/>
</dbReference>
<comment type="subcellular location">
    <subcellularLocation>
        <location evidence="3">Mitochondrion intermembrane space</location>
    </subcellularLocation>
    <subcellularLocation>
        <location evidence="2">Mitochondrion matrix</location>
    </subcellularLocation>
</comment>
<dbReference type="RefSeq" id="XP_018986574.1">
    <property type="nucleotide sequence ID" value="XM_019130771.1"/>
</dbReference>
<reference evidence="18" key="1">
    <citation type="submission" date="2016-05" db="EMBL/GenBank/DDBJ databases">
        <title>Comparative genomics of biotechnologically important yeasts.</title>
        <authorList>
            <consortium name="DOE Joint Genome Institute"/>
            <person name="Riley R."/>
            <person name="Haridas S."/>
            <person name="Wolfe K.H."/>
            <person name="Lopes M.R."/>
            <person name="Hittinger C.T."/>
            <person name="Goker M."/>
            <person name="Salamov A."/>
            <person name="Wisecaver J."/>
            <person name="Long T.M."/>
            <person name="Aerts A.L."/>
            <person name="Barry K."/>
            <person name="Choi C."/>
            <person name="Clum A."/>
            <person name="Coughlan A.Y."/>
            <person name="Deshpande S."/>
            <person name="Douglass A.P."/>
            <person name="Hanson S.J."/>
            <person name="Klenk H.-P."/>
            <person name="Labutti K."/>
            <person name="Lapidus A."/>
            <person name="Lindquist E."/>
            <person name="Lipzen A."/>
            <person name="Meier-Kolthoff J.P."/>
            <person name="Ohm R.A."/>
            <person name="Otillar R.P."/>
            <person name="Pangilinan J."/>
            <person name="Peng Y."/>
            <person name="Rokas A."/>
            <person name="Rosa C.A."/>
            <person name="Scheuner C."/>
            <person name="Sibirny A.A."/>
            <person name="Slot J.C."/>
            <person name="Stielow J.B."/>
            <person name="Sun H."/>
            <person name="Kurtzman C.P."/>
            <person name="Blackwell M."/>
            <person name="Grigoriev I.V."/>
            <person name="Jeffries T.W."/>
        </authorList>
    </citation>
    <scope>NUCLEOTIDE SEQUENCE [LARGE SCALE GENOMIC DNA]</scope>
    <source>
        <strain evidence="18">NRRL Y-12698</strain>
    </source>
</reference>
<dbReference type="Pfam" id="PF22516">
    <property type="entry name" value="PreP_C"/>
    <property type="match status" value="1"/>
</dbReference>
<evidence type="ECO:0000256" key="8">
    <source>
        <dbReference type="ARBA" id="ARBA00022723"/>
    </source>
</evidence>
<dbReference type="EMBL" id="KV454428">
    <property type="protein sequence ID" value="ODQ81246.1"/>
    <property type="molecule type" value="Genomic_DNA"/>
</dbReference>
<dbReference type="InterPro" id="IPR055130">
    <property type="entry name" value="PreP_C"/>
</dbReference>
<keyword evidence="9" id="KW-0378">Hydrolase</keyword>
<sequence>MRQYPVGSELHGYIINDVLPVPEFSLTAVDLTHVKSGAKHLHIDRRDKNNVFSVIFKTNPPDATGVPHILEHTTLCGSYKYPVHDPFFKMLNRSLSNFMNAMTGHDYTFYPFSTTNMKDYENLRDVYLSSVLEPLLKEEDFFQEGWRLENEDPQDAASALTFKGVVYNEMKGQVSNASYYYYIKFQEAVYPSLNNSGGDPTKITDLDYQDLVDFHRSNYHPSNARVYTYGDIPLPDQLKYLDRQFSTYGKRAAKNDIRQPLALTEDRSVELDGPVDPMAPLEQQRKTSLTWFCGAPTDVYETFCMRILGTLLMDGHASPFYQQLVESGYGTDFSVNAGFDSTTALSSFTVGLQGLSKENSDGLRAKVVAILQSVKQELVDTNGAVFDKRVQAILHLMELSKKDQKADFGMGLLYGIAPTWANDMHPFENLKFDKNVKKFKAEYARGGLFERLIDQYLIGKPTFTFSMKPSGKFKSDTIAEEKLRLAFKVAELNEEDKKVIYDRGLALLAKQNEVEDVSVLPTLTMKDIPTYGDYPAITTAGDVSQRITDTNGLTYFRGLKAIPHVPAELYEFLPLFTDCLTNLGTNTKSMSDLESDMQLYTGGLSASVSVRPDPYSISEPTLQFSVSGSALNGNVAKIFEIWSELLVDTNFRNVEKLTTLIKMMGSNNISSIAEAGHSYARNLAASELTPVKKIQDKLSGISQIQFIQKLNQWVDNGELETQVIPALERLQQLLVGSANMKFHLIHEQASSASNEKLLRDFVSKLPSDVAEGQMNELAKFAADFKAQQQLGVKTFVNLPFQVNYAAMCLPGVPYVHDDGSSLQVLSNMLTSKHLHKEIREKGGAYGAGASYGGADGVFGFYTYRDPNPYRSIDLFQASGAYAVQATEWDAAALQEAKLSIFQGIDAPTSVRNDGAIEFRDGITPEMRQERRERLLACLLDDVRGAAQKYLIDGGEKNVVIVGSKTDVVDDSWKVIDMAVKEG</sequence>
<dbReference type="STRING" id="984486.A0A1E3QU93"/>
<dbReference type="GO" id="GO:0008270">
    <property type="term" value="F:zinc ion binding"/>
    <property type="evidence" value="ECO:0007669"/>
    <property type="project" value="EnsemblFungi"/>
</dbReference>
<dbReference type="GO" id="GO:0005758">
    <property type="term" value="C:mitochondrial intermembrane space"/>
    <property type="evidence" value="ECO:0007669"/>
    <property type="project" value="UniProtKB-SubCell"/>
</dbReference>
<evidence type="ECO:0000256" key="7">
    <source>
        <dbReference type="ARBA" id="ARBA00022670"/>
    </source>
</evidence>
<keyword evidence="11" id="KW-0809">Transit peptide</keyword>
<evidence type="ECO:0000256" key="9">
    <source>
        <dbReference type="ARBA" id="ARBA00022801"/>
    </source>
</evidence>
<dbReference type="Gene3D" id="3.30.830.10">
    <property type="entry name" value="Metalloenzyme, LuxS/M16 peptidase-like"/>
    <property type="match status" value="4"/>
</dbReference>
<evidence type="ECO:0000256" key="12">
    <source>
        <dbReference type="ARBA" id="ARBA00023049"/>
    </source>
</evidence>
<dbReference type="InterPro" id="IPR007863">
    <property type="entry name" value="Peptidase_M16_C"/>
</dbReference>
<dbReference type="SMART" id="SM01264">
    <property type="entry name" value="M16C_associated"/>
    <property type="match status" value="1"/>
</dbReference>
<dbReference type="InterPro" id="IPR013578">
    <property type="entry name" value="Peptidase_M16C_assoc"/>
</dbReference>
<evidence type="ECO:0000259" key="16">
    <source>
        <dbReference type="SMART" id="SM01264"/>
    </source>
</evidence>
<evidence type="ECO:0000256" key="4">
    <source>
        <dbReference type="ARBA" id="ARBA00007575"/>
    </source>
</evidence>
<keyword evidence="7" id="KW-0645">Protease</keyword>
<dbReference type="Pfam" id="PF08367">
    <property type="entry name" value="M16C_assoc"/>
    <property type="match status" value="1"/>
</dbReference>
<dbReference type="FunFam" id="3.30.830.10:FF:000013">
    <property type="entry name" value="Mitochondrial presequence protease"/>
    <property type="match status" value="1"/>
</dbReference>
<dbReference type="GO" id="GO:0004222">
    <property type="term" value="F:metalloendopeptidase activity"/>
    <property type="evidence" value="ECO:0007669"/>
    <property type="project" value="EnsemblFungi"/>
</dbReference>
<gene>
    <name evidence="17" type="ORF">BABINDRAFT_170836</name>
</gene>
<dbReference type="GO" id="GO:0005759">
    <property type="term" value="C:mitochondrial matrix"/>
    <property type="evidence" value="ECO:0007669"/>
    <property type="project" value="UniProtKB-SubCell"/>
</dbReference>
<evidence type="ECO:0000256" key="14">
    <source>
        <dbReference type="ARBA" id="ARBA00034552"/>
    </source>
</evidence>
<dbReference type="PANTHER" id="PTHR43016:SF13">
    <property type="entry name" value="PRESEQUENCE PROTEASE, MITOCHONDRIAL"/>
    <property type="match status" value="1"/>
</dbReference>
<dbReference type="SUPFAM" id="SSF63411">
    <property type="entry name" value="LuxS/MPP-like metallohydrolase"/>
    <property type="match status" value="4"/>
</dbReference>
<name>A0A1E3QU93_9ASCO</name>
<dbReference type="FunFam" id="3.30.830.10:FF:000009">
    <property type="entry name" value="Presequence protease, mitochondrial"/>
    <property type="match status" value="1"/>
</dbReference>
<protein>
    <recommendedName>
        <fullName evidence="6">Presequence protease, mitochondrial</fullName>
    </recommendedName>
    <alternativeName>
        <fullName evidence="14">Pitrilysin metalloproteinase</fullName>
    </alternativeName>
</protein>
<comment type="cofactor">
    <cofactor evidence="1">
        <name>Zn(2+)</name>
        <dbReference type="ChEBI" id="CHEBI:29105"/>
    </cofactor>
</comment>
<dbReference type="InterPro" id="IPR011249">
    <property type="entry name" value="Metalloenz_LuxS/M16"/>
</dbReference>
<dbReference type="GO" id="GO:0051603">
    <property type="term" value="P:proteolysis involved in protein catabolic process"/>
    <property type="evidence" value="ECO:0007669"/>
    <property type="project" value="EnsemblFungi"/>
</dbReference>
<evidence type="ECO:0000256" key="6">
    <source>
        <dbReference type="ARBA" id="ARBA00020167"/>
    </source>
</evidence>
<comment type="similarity">
    <text evidence="4">Belongs to the peptidase M16 family. PreP subfamily.</text>
</comment>
<keyword evidence="12" id="KW-0482">Metalloprotease</keyword>
<dbReference type="OrthoDB" id="10250783at2759"/>
<dbReference type="GO" id="GO:0034982">
    <property type="term" value="P:mitochondrial protein processing"/>
    <property type="evidence" value="ECO:0007669"/>
    <property type="project" value="EnsemblFungi"/>
</dbReference>
<evidence type="ECO:0000256" key="5">
    <source>
        <dbReference type="ARBA" id="ARBA00011853"/>
    </source>
</evidence>
<dbReference type="FunFam" id="3.30.830.10:FF:000011">
    <property type="entry name" value="Presequence protease, mitochondrial"/>
    <property type="match status" value="1"/>
</dbReference>
<evidence type="ECO:0000256" key="3">
    <source>
        <dbReference type="ARBA" id="ARBA00004569"/>
    </source>
</evidence>
<evidence type="ECO:0000256" key="10">
    <source>
        <dbReference type="ARBA" id="ARBA00022833"/>
    </source>
</evidence>
<accession>A0A1E3QU93</accession>
<keyword evidence="10" id="KW-0862">Zinc</keyword>
<comment type="subunit">
    <text evidence="5">Monomer and homodimer; homodimerization is induced by binding of the substrate.</text>
</comment>
<evidence type="ECO:0000256" key="13">
    <source>
        <dbReference type="ARBA" id="ARBA00023128"/>
    </source>
</evidence>
<dbReference type="GO" id="GO:0004176">
    <property type="term" value="F:ATP-dependent peptidase activity"/>
    <property type="evidence" value="ECO:0007669"/>
    <property type="project" value="EnsemblFungi"/>
</dbReference>
<comment type="function">
    <text evidence="15">Degrades mitochondrial transit peptides after their cleavage in the intermembrane space or in the matrix, and presequence peptides; clearance of these peptides is required to keep the presequence processing machinery running. Preferentially cleaves the N-terminal side of paired basic amino acid residues. Also degrades other unstructured peptides. May function as an ATP-dependent peptidase as opposed to a metalloendopeptidase.</text>
</comment>
<dbReference type="AlphaFoldDB" id="A0A1E3QU93"/>
<proteinExistence type="inferred from homology"/>
<keyword evidence="18" id="KW-1185">Reference proteome</keyword>
<dbReference type="PANTHER" id="PTHR43016">
    <property type="entry name" value="PRESEQUENCE PROTEASE"/>
    <property type="match status" value="1"/>
</dbReference>
<feature type="domain" description="Peptidase M16C associated" evidence="16">
    <location>
        <begin position="467"/>
        <end position="710"/>
    </location>
</feature>
<evidence type="ECO:0000256" key="2">
    <source>
        <dbReference type="ARBA" id="ARBA00004305"/>
    </source>
</evidence>
<evidence type="ECO:0000256" key="15">
    <source>
        <dbReference type="ARBA" id="ARBA00045897"/>
    </source>
</evidence>
<keyword evidence="8" id="KW-0479">Metal-binding</keyword>
<organism evidence="17 18">
    <name type="scientific">Babjeviella inositovora NRRL Y-12698</name>
    <dbReference type="NCBI Taxonomy" id="984486"/>
    <lineage>
        <taxon>Eukaryota</taxon>
        <taxon>Fungi</taxon>
        <taxon>Dikarya</taxon>
        <taxon>Ascomycota</taxon>
        <taxon>Saccharomycotina</taxon>
        <taxon>Pichiomycetes</taxon>
        <taxon>Serinales incertae sedis</taxon>
        <taxon>Babjeviella</taxon>
    </lineage>
</organism>